<evidence type="ECO:0000313" key="3">
    <source>
        <dbReference type="Proteomes" id="UP000438429"/>
    </source>
</evidence>
<evidence type="ECO:0000313" key="2">
    <source>
        <dbReference type="EMBL" id="KAF0041725.1"/>
    </source>
</evidence>
<sequence>MFLPRLRENGDNEASRAELYSNHGDRRSARDELSYNAAMQRQGEVIPEAARVRQHWSSVGLRGRAEGLMVFLERQREV</sequence>
<organism evidence="2 3">
    <name type="scientific">Scophthalmus maximus</name>
    <name type="common">Turbot</name>
    <name type="synonym">Psetta maxima</name>
    <dbReference type="NCBI Taxonomy" id="52904"/>
    <lineage>
        <taxon>Eukaryota</taxon>
        <taxon>Metazoa</taxon>
        <taxon>Chordata</taxon>
        <taxon>Craniata</taxon>
        <taxon>Vertebrata</taxon>
        <taxon>Euteleostomi</taxon>
        <taxon>Actinopterygii</taxon>
        <taxon>Neopterygii</taxon>
        <taxon>Teleostei</taxon>
        <taxon>Neoteleostei</taxon>
        <taxon>Acanthomorphata</taxon>
        <taxon>Carangaria</taxon>
        <taxon>Pleuronectiformes</taxon>
        <taxon>Pleuronectoidei</taxon>
        <taxon>Scophthalmidae</taxon>
        <taxon>Scophthalmus</taxon>
    </lineage>
</organism>
<dbReference type="EMBL" id="VEVO01000005">
    <property type="protein sequence ID" value="KAF0041725.1"/>
    <property type="molecule type" value="Genomic_DNA"/>
</dbReference>
<dbReference type="AlphaFoldDB" id="A0A6A4T949"/>
<protein>
    <submittedName>
        <fullName evidence="2">Uncharacterized protein</fullName>
    </submittedName>
</protein>
<evidence type="ECO:0000256" key="1">
    <source>
        <dbReference type="SAM" id="MobiDB-lite"/>
    </source>
</evidence>
<feature type="region of interest" description="Disordered" evidence="1">
    <location>
        <begin position="1"/>
        <end position="26"/>
    </location>
</feature>
<name>A0A6A4T949_SCOMX</name>
<gene>
    <name evidence="2" type="ORF">F2P81_005257</name>
</gene>
<feature type="compositionally biased region" description="Basic and acidic residues" evidence="1">
    <location>
        <begin position="1"/>
        <end position="16"/>
    </location>
</feature>
<dbReference type="Proteomes" id="UP000438429">
    <property type="component" value="Unassembled WGS sequence"/>
</dbReference>
<accession>A0A6A4T949</accession>
<reference evidence="2 3" key="1">
    <citation type="submission" date="2019-06" db="EMBL/GenBank/DDBJ databases">
        <title>Draft genomes of female and male turbot (Scophthalmus maximus).</title>
        <authorList>
            <person name="Xu H."/>
            <person name="Xu X.-W."/>
            <person name="Shao C."/>
            <person name="Chen S."/>
        </authorList>
    </citation>
    <scope>NUCLEOTIDE SEQUENCE [LARGE SCALE GENOMIC DNA]</scope>
    <source>
        <strain evidence="2">Ysfricsl-2016a</strain>
        <tissue evidence="2">Blood</tissue>
    </source>
</reference>
<comment type="caution">
    <text evidence="2">The sequence shown here is derived from an EMBL/GenBank/DDBJ whole genome shotgun (WGS) entry which is preliminary data.</text>
</comment>
<proteinExistence type="predicted"/>